<feature type="transmembrane region" description="Helical" evidence="7">
    <location>
        <begin position="21"/>
        <end position="42"/>
    </location>
</feature>
<keyword evidence="4 7" id="KW-0812">Transmembrane</keyword>
<evidence type="ECO:0000256" key="1">
    <source>
        <dbReference type="ARBA" id="ARBA00004651"/>
    </source>
</evidence>
<dbReference type="GO" id="GO:0022857">
    <property type="term" value="F:transmembrane transporter activity"/>
    <property type="evidence" value="ECO:0007669"/>
    <property type="project" value="InterPro"/>
</dbReference>
<protein>
    <submittedName>
        <fullName evidence="8">Putative membrane protein</fullName>
    </submittedName>
</protein>
<feature type="transmembrane region" description="Helical" evidence="7">
    <location>
        <begin position="70"/>
        <end position="89"/>
    </location>
</feature>
<feature type="transmembrane region" description="Helical" evidence="7">
    <location>
        <begin position="526"/>
        <end position="547"/>
    </location>
</feature>
<reference evidence="9" key="1">
    <citation type="submission" date="2011-06" db="EMBL/GenBank/DDBJ databases">
        <authorList>
            <consortium name="US DOE Joint Genome Institute (JGI-PGF)"/>
            <person name="Lucas S."/>
            <person name="Han J."/>
            <person name="Lapidus A."/>
            <person name="Cheng J.-F."/>
            <person name="Goodwin L."/>
            <person name="Pitluck S."/>
            <person name="Peters L."/>
            <person name="Land M.L."/>
            <person name="Hauser L."/>
            <person name="Vogl K."/>
            <person name="Liu Z."/>
            <person name="Overmann J."/>
            <person name="Frigaard N.-U."/>
            <person name="Bryant D.A."/>
            <person name="Woyke T.J."/>
        </authorList>
    </citation>
    <scope>NUCLEOTIDE SEQUENCE [LARGE SCALE GENOMIC DNA]</scope>
    <source>
        <strain evidence="9">970</strain>
    </source>
</reference>
<dbReference type="OrthoDB" id="5750541at2"/>
<feature type="transmembrane region" description="Helical" evidence="7">
    <location>
        <begin position="390"/>
        <end position="411"/>
    </location>
</feature>
<feature type="transmembrane region" description="Helical" evidence="7">
    <location>
        <begin position="445"/>
        <end position="463"/>
    </location>
</feature>
<evidence type="ECO:0000256" key="4">
    <source>
        <dbReference type="ARBA" id="ARBA00022692"/>
    </source>
</evidence>
<feature type="transmembrane region" description="Helical" evidence="7">
    <location>
        <begin position="417"/>
        <end position="433"/>
    </location>
</feature>
<dbReference type="EMBL" id="JH603169">
    <property type="protein sequence ID" value="EIC22122.1"/>
    <property type="molecule type" value="Genomic_DNA"/>
</dbReference>
<dbReference type="AlphaFoldDB" id="H8YZJ5"/>
<keyword evidence="5 7" id="KW-1133">Transmembrane helix</keyword>
<dbReference type="Proteomes" id="UP000002964">
    <property type="component" value="Unassembled WGS sequence"/>
</dbReference>
<proteinExistence type="predicted"/>
<dbReference type="InterPro" id="IPR006726">
    <property type="entry name" value="PHBA_efflux_AaeB/fusaric-R"/>
</dbReference>
<name>H8YZJ5_9GAMM</name>
<sequence length="757" mass="82842">MSMVARRPRTLADWLRWSPTAAVNAFKTAFGLILAWALVLWLQWPDPFLAPIAVLFLQTPYLGSSLRKGLMRVFGTLAGALAVLLLLAWMIEDRWALLALVSLLIGLAMYQIRASSYGYAWYMVAITATVIVADAVPQPELAFQLAVYRTSEAVLGILIVLVINGLFWPQTAGRIYRREITAALDNLRNYSRALAEALREPQSGAIPAPPQAIFGASIRLREILTAAILDSSGYRRLRETYEAEIRGISAVTGSLLALAESLRLALNGELPLLDAAQREPLARTLDELAEVLATCRPHQPPGANGADVQARQARVEAKLDALLPTAAERAGRDGRGNALRLATLHQCRALAAEVAQLARAAEALAAGRSLADPELPAALPMPLSFMLKAALPHALAAVVAFWVMLLVWFQWQWPPSGFLGALMAVIIIGIDTLNDLPAEQPGHRVFLGALAGCLLTAPVYLLAMPRLDGFVELALVLFPFYFAGLYFFHAHAKPHNLYFLGLLVMSIVMPALAPEQQISLTGYLNIASSVLSGFLVGLLVLGVIAGYRPRQLLQRNLRDLLLGIASSQRALADRGRVDFARVMQVSEQRQREQLQRLAQCAPLASDPAIPHNDQARIDALIVAAQSLSIRARALQRARLRAGPPQPQHLDCNRWLLPLGRRYRRVFGVLLLQLAARLDQPEVRVRLDALGRLRAWALPELARMDAPNPAATEDPGQQSGRQYLLAIAGHYIGVAGALREFTAALEAIDWAAWQEPRF</sequence>
<gene>
    <name evidence="8" type="ORF">Thi970DRAFT_02370</name>
</gene>
<keyword evidence="3" id="KW-1003">Cell membrane</keyword>
<comment type="subcellular location">
    <subcellularLocation>
        <location evidence="1">Cell membrane</location>
        <topology evidence="1">Multi-pass membrane protein</topology>
    </subcellularLocation>
</comment>
<dbReference type="PANTHER" id="PTHR30509">
    <property type="entry name" value="P-HYDROXYBENZOIC ACID EFFLUX PUMP SUBUNIT-RELATED"/>
    <property type="match status" value="1"/>
</dbReference>
<evidence type="ECO:0000313" key="9">
    <source>
        <dbReference type="Proteomes" id="UP000002964"/>
    </source>
</evidence>
<evidence type="ECO:0000256" key="5">
    <source>
        <dbReference type="ARBA" id="ARBA00022989"/>
    </source>
</evidence>
<dbReference type="PANTHER" id="PTHR30509:SF9">
    <property type="entry name" value="MULTIDRUG RESISTANCE PROTEIN MDTO"/>
    <property type="match status" value="1"/>
</dbReference>
<dbReference type="GO" id="GO:0005886">
    <property type="term" value="C:plasma membrane"/>
    <property type="evidence" value="ECO:0007669"/>
    <property type="project" value="UniProtKB-SubCell"/>
</dbReference>
<keyword evidence="2" id="KW-0813">Transport</keyword>
<feature type="transmembrane region" description="Helical" evidence="7">
    <location>
        <begin position="469"/>
        <end position="488"/>
    </location>
</feature>
<dbReference type="RefSeq" id="WP_009148706.1">
    <property type="nucleotide sequence ID" value="NZ_CP121471.1"/>
</dbReference>
<feature type="transmembrane region" description="Helical" evidence="7">
    <location>
        <begin position="48"/>
        <end position="63"/>
    </location>
</feature>
<dbReference type="eggNOG" id="COG1289">
    <property type="taxonomic scope" value="Bacteria"/>
</dbReference>
<evidence type="ECO:0000256" key="7">
    <source>
        <dbReference type="SAM" id="Phobius"/>
    </source>
</evidence>
<feature type="transmembrane region" description="Helical" evidence="7">
    <location>
        <begin position="95"/>
        <end position="112"/>
    </location>
</feature>
<organism evidence="8 9">
    <name type="scientific">Thiorhodovibrio frisius</name>
    <dbReference type="NCBI Taxonomy" id="631362"/>
    <lineage>
        <taxon>Bacteria</taxon>
        <taxon>Pseudomonadati</taxon>
        <taxon>Pseudomonadota</taxon>
        <taxon>Gammaproteobacteria</taxon>
        <taxon>Chromatiales</taxon>
        <taxon>Chromatiaceae</taxon>
        <taxon>Thiorhodovibrio</taxon>
    </lineage>
</organism>
<feature type="transmembrane region" description="Helical" evidence="7">
    <location>
        <begin position="148"/>
        <end position="168"/>
    </location>
</feature>
<evidence type="ECO:0000256" key="2">
    <source>
        <dbReference type="ARBA" id="ARBA00022448"/>
    </source>
</evidence>
<dbReference type="STRING" id="631362.Thi970DRAFT_02370"/>
<dbReference type="Pfam" id="PF04632">
    <property type="entry name" value="FUSC"/>
    <property type="match status" value="1"/>
</dbReference>
<keyword evidence="9" id="KW-1185">Reference proteome</keyword>
<keyword evidence="6 7" id="KW-0472">Membrane</keyword>
<feature type="transmembrane region" description="Helical" evidence="7">
    <location>
        <begin position="497"/>
        <end position="514"/>
    </location>
</feature>
<feature type="transmembrane region" description="Helical" evidence="7">
    <location>
        <begin position="119"/>
        <end position="136"/>
    </location>
</feature>
<accession>H8YZJ5</accession>
<dbReference type="HOGENOM" id="CLU_367982_0_0_6"/>
<evidence type="ECO:0000256" key="6">
    <source>
        <dbReference type="ARBA" id="ARBA00023136"/>
    </source>
</evidence>
<evidence type="ECO:0000256" key="3">
    <source>
        <dbReference type="ARBA" id="ARBA00022475"/>
    </source>
</evidence>
<evidence type="ECO:0000313" key="8">
    <source>
        <dbReference type="EMBL" id="EIC22122.1"/>
    </source>
</evidence>
<reference evidence="8 9" key="2">
    <citation type="submission" date="2011-11" db="EMBL/GenBank/DDBJ databases">
        <authorList>
            <consortium name="US DOE Joint Genome Institute"/>
            <person name="Lucas S."/>
            <person name="Han J."/>
            <person name="Lapidus A."/>
            <person name="Cheng J.-F."/>
            <person name="Goodwin L."/>
            <person name="Pitluck S."/>
            <person name="Peters L."/>
            <person name="Ovchinnikova G."/>
            <person name="Zhang X."/>
            <person name="Detter J.C."/>
            <person name="Han C."/>
            <person name="Tapia R."/>
            <person name="Land M."/>
            <person name="Hauser L."/>
            <person name="Kyrpides N."/>
            <person name="Ivanova N."/>
            <person name="Pagani I."/>
            <person name="Vogl K."/>
            <person name="Liu Z."/>
            <person name="Overmann J."/>
            <person name="Frigaard N.-U."/>
            <person name="Bryant D."/>
            <person name="Woyke T."/>
        </authorList>
    </citation>
    <scope>NUCLEOTIDE SEQUENCE [LARGE SCALE GENOMIC DNA]</scope>
    <source>
        <strain evidence="8 9">970</strain>
    </source>
</reference>